<evidence type="ECO:0000256" key="3">
    <source>
        <dbReference type="RuleBase" id="RU000384"/>
    </source>
</evidence>
<dbReference type="SUPFAM" id="SSF55931">
    <property type="entry name" value="Glutamine synthetase/guanido kinase"/>
    <property type="match status" value="2"/>
</dbReference>
<evidence type="ECO:0000256" key="1">
    <source>
        <dbReference type="ARBA" id="ARBA00022598"/>
    </source>
</evidence>
<comment type="similarity">
    <text evidence="2 3">Belongs to the glutamine synthetase family.</text>
</comment>
<dbReference type="InterPro" id="IPR036651">
    <property type="entry name" value="Gln_synt_N_sf"/>
</dbReference>
<dbReference type="Pfam" id="PF00120">
    <property type="entry name" value="Gln-synt_C"/>
    <property type="match status" value="2"/>
</dbReference>
<dbReference type="OrthoDB" id="77835at2759"/>
<keyword evidence="6" id="KW-1185">Reference proteome</keyword>
<dbReference type="GO" id="GO:0006542">
    <property type="term" value="P:glutamine biosynthetic process"/>
    <property type="evidence" value="ECO:0007669"/>
    <property type="project" value="InterPro"/>
</dbReference>
<dbReference type="PROSITE" id="PS51987">
    <property type="entry name" value="GS_CATALYTIC"/>
    <property type="match status" value="1"/>
</dbReference>
<evidence type="ECO:0000259" key="4">
    <source>
        <dbReference type="PROSITE" id="PS51987"/>
    </source>
</evidence>
<dbReference type="InterPro" id="IPR008146">
    <property type="entry name" value="Gln_synth_cat_dom"/>
</dbReference>
<proteinExistence type="inferred from homology"/>
<dbReference type="Gene3D" id="3.10.20.70">
    <property type="entry name" value="Glutamine synthetase, N-terminal domain"/>
    <property type="match status" value="1"/>
</dbReference>
<dbReference type="PANTHER" id="PTHR43785:SF2">
    <property type="entry name" value="TYPE-1 GLUTAMINE SYNTHETASE 1"/>
    <property type="match status" value="1"/>
</dbReference>
<feature type="domain" description="GS catalytic" evidence="4">
    <location>
        <begin position="58"/>
        <end position="475"/>
    </location>
</feature>
<organism evidence="5 6">
    <name type="scientific">Gonium pectorale</name>
    <name type="common">Green alga</name>
    <dbReference type="NCBI Taxonomy" id="33097"/>
    <lineage>
        <taxon>Eukaryota</taxon>
        <taxon>Viridiplantae</taxon>
        <taxon>Chlorophyta</taxon>
        <taxon>core chlorophytes</taxon>
        <taxon>Chlorophyceae</taxon>
        <taxon>CS clade</taxon>
        <taxon>Chlamydomonadales</taxon>
        <taxon>Volvocaceae</taxon>
        <taxon>Gonium</taxon>
    </lineage>
</organism>
<evidence type="ECO:0000313" key="5">
    <source>
        <dbReference type="EMBL" id="KXZ44742.1"/>
    </source>
</evidence>
<gene>
    <name evidence="5" type="ORF">GPECTOR_63g67</name>
</gene>
<sequence>MPAFADIPAPGSGLSAVGEARLVPVESTRVALPWCPGHQLAIAEFRAPGHDGPWECCPRSALRNTLRLLLDNFGLELKVGFEVEFLLLERAEPGHEATREGGSLDRSGWRPVDRSLYSQSSALDRHAEVLDEMVGSLEAMGIGVVQWHAESAPGQFEIALQYGDALTAADQLLLAKEAIVGVAGRRDLAVSFLPKPRAGAAGNGCHAHFSLWKDGKPHMAVPSPTGTSFSAAGDSIIAAATLATAAYTYTSGQSSSFSSSFSGPHPPIVDPHHVPAAASSAAADQGGFGPRLVPAPAMLCFLAGVLAAMEVLLPFTAPCPNSYERLQPGGWAGAHVAWGYNNREAPLRVTAPGPGRLGDMHIEFKAIDGSANPYIALSAITVAGMLGIFANLSPPEPCQVPPDELQPEAAARLGVKPLPGSLAEALARIRKAEPFRAAMAEAIGAPLLQAHLAVRAAEADHAERDTPADLLLRYS</sequence>
<name>A0A150G4F1_GONPE</name>
<comment type="caution">
    <text evidence="5">The sequence shown here is derived from an EMBL/GenBank/DDBJ whole genome shotgun (WGS) entry which is preliminary data.</text>
</comment>
<dbReference type="Gene3D" id="3.30.590.10">
    <property type="entry name" value="Glutamine synthetase/guanido kinase, catalytic domain"/>
    <property type="match status" value="2"/>
</dbReference>
<dbReference type="AlphaFoldDB" id="A0A150G4F1"/>
<evidence type="ECO:0000256" key="2">
    <source>
        <dbReference type="PROSITE-ProRule" id="PRU01331"/>
    </source>
</evidence>
<dbReference type="GO" id="GO:0004356">
    <property type="term" value="F:glutamine synthetase activity"/>
    <property type="evidence" value="ECO:0007669"/>
    <property type="project" value="InterPro"/>
</dbReference>
<protein>
    <recommendedName>
        <fullName evidence="4">GS catalytic domain-containing protein</fullName>
    </recommendedName>
</protein>
<dbReference type="SMART" id="SM01230">
    <property type="entry name" value="Gln-synt_C"/>
    <property type="match status" value="1"/>
</dbReference>
<dbReference type="Proteomes" id="UP000075714">
    <property type="component" value="Unassembled WGS sequence"/>
</dbReference>
<dbReference type="STRING" id="33097.A0A150G4F1"/>
<accession>A0A150G4F1</accession>
<dbReference type="EMBL" id="LSYV01000064">
    <property type="protein sequence ID" value="KXZ44742.1"/>
    <property type="molecule type" value="Genomic_DNA"/>
</dbReference>
<dbReference type="InterPro" id="IPR014746">
    <property type="entry name" value="Gln_synth/guanido_kin_cat_dom"/>
</dbReference>
<keyword evidence="1" id="KW-0436">Ligase</keyword>
<evidence type="ECO:0000313" key="6">
    <source>
        <dbReference type="Proteomes" id="UP000075714"/>
    </source>
</evidence>
<dbReference type="PANTHER" id="PTHR43785">
    <property type="entry name" value="GAMMA-GLUTAMYLPUTRESCINE SYNTHETASE"/>
    <property type="match status" value="1"/>
</dbReference>
<reference evidence="6" key="1">
    <citation type="journal article" date="2016" name="Nat. Commun.">
        <title>The Gonium pectorale genome demonstrates co-option of cell cycle regulation during the evolution of multicellularity.</title>
        <authorList>
            <person name="Hanschen E.R."/>
            <person name="Marriage T.N."/>
            <person name="Ferris P.J."/>
            <person name="Hamaji T."/>
            <person name="Toyoda A."/>
            <person name="Fujiyama A."/>
            <person name="Neme R."/>
            <person name="Noguchi H."/>
            <person name="Minakuchi Y."/>
            <person name="Suzuki M."/>
            <person name="Kawai-Toyooka H."/>
            <person name="Smith D.R."/>
            <person name="Sparks H."/>
            <person name="Anderson J."/>
            <person name="Bakaric R."/>
            <person name="Luria V."/>
            <person name="Karger A."/>
            <person name="Kirschner M.W."/>
            <person name="Durand P.M."/>
            <person name="Michod R.E."/>
            <person name="Nozaki H."/>
            <person name="Olson B.J."/>
        </authorList>
    </citation>
    <scope>NUCLEOTIDE SEQUENCE [LARGE SCALE GENOMIC DNA]</scope>
    <source>
        <strain evidence="6">NIES-2863</strain>
    </source>
</reference>